<keyword evidence="2" id="KW-1133">Transmembrane helix</keyword>
<proteinExistence type="predicted"/>
<dbReference type="GO" id="GO:0004113">
    <property type="term" value="F:2',3'-cyclic-nucleotide 3'-phosphodiesterase activity"/>
    <property type="evidence" value="ECO:0007669"/>
    <property type="project" value="TreeGrafter"/>
</dbReference>
<dbReference type="InterPro" id="IPR009097">
    <property type="entry name" value="Cyclic_Pdiesterase"/>
</dbReference>
<dbReference type="Pfam" id="PF07823">
    <property type="entry name" value="CPDase"/>
    <property type="match status" value="1"/>
</dbReference>
<dbReference type="Gene3D" id="3.90.1140.10">
    <property type="entry name" value="Cyclic phosphodiesterase"/>
    <property type="match status" value="1"/>
</dbReference>
<evidence type="ECO:0000256" key="2">
    <source>
        <dbReference type="SAM" id="Phobius"/>
    </source>
</evidence>
<dbReference type="PANTHER" id="PTHR28141:SF1">
    <property type="entry name" value="2',3'-CYCLIC-NUCLEOTIDE 3'-PHOSPHODIESTERASE"/>
    <property type="match status" value="1"/>
</dbReference>
<feature type="transmembrane region" description="Helical" evidence="2">
    <location>
        <begin position="36"/>
        <end position="54"/>
    </location>
</feature>
<feature type="region of interest" description="Disordered" evidence="1">
    <location>
        <begin position="1"/>
        <end position="28"/>
    </location>
</feature>
<dbReference type="AlphaFoldDB" id="A0A7R9ZKS2"/>
<name>A0A7R9ZKS2_9STRA</name>
<organism evidence="3">
    <name type="scientific">Craspedostauros australis</name>
    <dbReference type="NCBI Taxonomy" id="1486917"/>
    <lineage>
        <taxon>Eukaryota</taxon>
        <taxon>Sar</taxon>
        <taxon>Stramenopiles</taxon>
        <taxon>Ochrophyta</taxon>
        <taxon>Bacillariophyta</taxon>
        <taxon>Bacillariophyceae</taxon>
        <taxon>Bacillariophycidae</taxon>
        <taxon>Naviculales</taxon>
        <taxon>Naviculaceae</taxon>
        <taxon>Craspedostauros</taxon>
    </lineage>
</organism>
<accession>A0A7R9ZKS2</accession>
<gene>
    <name evidence="3" type="ORF">CAUS1442_LOCUS6051</name>
</gene>
<reference evidence="3" key="1">
    <citation type="submission" date="2021-01" db="EMBL/GenBank/DDBJ databases">
        <authorList>
            <person name="Corre E."/>
            <person name="Pelletier E."/>
            <person name="Niang G."/>
            <person name="Scheremetjew M."/>
            <person name="Finn R."/>
            <person name="Kale V."/>
            <person name="Holt S."/>
            <person name="Cochrane G."/>
            <person name="Meng A."/>
            <person name="Brown T."/>
            <person name="Cohen L."/>
        </authorList>
    </citation>
    <scope>NUCLEOTIDE SEQUENCE</scope>
    <source>
        <strain evidence="3">CCMP3328</strain>
    </source>
</reference>
<keyword evidence="2" id="KW-0812">Transmembrane</keyword>
<sequence>MRSHSTTTPSGSLLGQASRSMPAHSRNPTRCHSGSSLCFVSLLVVAAIALWFPIQDTGAISAASLLSRAAQNGYIFTGADESLAFIDAMQNDNHARPAGADDVAPMMCSLWLVPPADVASNVQRGIDALAKAGNGPSFPAHVTIVGTVPCRTQSQIDDLLQTLQQGLSGFGPVACRFDEDPSSSPGTWNQALFFVMKTSPAFLSLCNKCRQLMGMQTQSWQFAPPIYKPHLSLFYGDDASIPSSDKVAPIAPFEATRIELWNTNPRTAAGVEQWRLVGKVDLS</sequence>
<evidence type="ECO:0000256" key="1">
    <source>
        <dbReference type="SAM" id="MobiDB-lite"/>
    </source>
</evidence>
<evidence type="ECO:0000313" key="3">
    <source>
        <dbReference type="EMBL" id="CAD8333946.1"/>
    </source>
</evidence>
<keyword evidence="2" id="KW-0472">Membrane</keyword>
<feature type="compositionally biased region" description="Polar residues" evidence="1">
    <location>
        <begin position="1"/>
        <end position="19"/>
    </location>
</feature>
<protein>
    <submittedName>
        <fullName evidence="3">Uncharacterized protein</fullName>
    </submittedName>
</protein>
<dbReference type="GO" id="GO:0009187">
    <property type="term" value="P:cyclic nucleotide metabolic process"/>
    <property type="evidence" value="ECO:0007669"/>
    <property type="project" value="TreeGrafter"/>
</dbReference>
<dbReference type="InterPro" id="IPR012386">
    <property type="entry name" value="Cyclic-nucl_3Pdiesterase"/>
</dbReference>
<dbReference type="SUPFAM" id="SSF55144">
    <property type="entry name" value="LigT-like"/>
    <property type="match status" value="1"/>
</dbReference>
<dbReference type="PANTHER" id="PTHR28141">
    <property type="entry name" value="2',3'-CYCLIC-NUCLEOTIDE 3'-PHOSPHODIESTERASE"/>
    <property type="match status" value="1"/>
</dbReference>
<dbReference type="EMBL" id="HBEF01009601">
    <property type="protein sequence ID" value="CAD8333946.1"/>
    <property type="molecule type" value="Transcribed_RNA"/>
</dbReference>